<evidence type="ECO:0000256" key="2">
    <source>
        <dbReference type="SAM" id="Phobius"/>
    </source>
</evidence>
<keyword evidence="2" id="KW-0812">Transmembrane</keyword>
<feature type="transmembrane region" description="Helical" evidence="2">
    <location>
        <begin position="20"/>
        <end position="39"/>
    </location>
</feature>
<organism evidence="4">
    <name type="scientific">freshwater metagenome</name>
    <dbReference type="NCBI Taxonomy" id="449393"/>
    <lineage>
        <taxon>unclassified sequences</taxon>
        <taxon>metagenomes</taxon>
        <taxon>ecological metagenomes</taxon>
    </lineage>
</organism>
<evidence type="ECO:0000256" key="1">
    <source>
        <dbReference type="SAM" id="MobiDB-lite"/>
    </source>
</evidence>
<keyword evidence="2" id="KW-0472">Membrane</keyword>
<feature type="region of interest" description="Disordered" evidence="1">
    <location>
        <begin position="44"/>
        <end position="90"/>
    </location>
</feature>
<evidence type="ECO:0000313" key="3">
    <source>
        <dbReference type="EMBL" id="CAB4644179.1"/>
    </source>
</evidence>
<accession>A0A6J6VA51</accession>
<reference evidence="4" key="1">
    <citation type="submission" date="2020-05" db="EMBL/GenBank/DDBJ databases">
        <authorList>
            <person name="Chiriac C."/>
            <person name="Salcher M."/>
            <person name="Ghai R."/>
            <person name="Kavagutti S V."/>
        </authorList>
    </citation>
    <scope>NUCLEOTIDE SEQUENCE</scope>
</reference>
<dbReference type="EMBL" id="CAFAAH010000001">
    <property type="protein sequence ID" value="CAB4785141.1"/>
    <property type="molecule type" value="Genomic_DNA"/>
</dbReference>
<evidence type="ECO:0000313" key="6">
    <source>
        <dbReference type="EMBL" id="CAB4857340.1"/>
    </source>
</evidence>
<keyword evidence="2" id="KW-1133">Transmembrane helix</keyword>
<dbReference type="AlphaFoldDB" id="A0A6J6VA51"/>
<dbReference type="EMBL" id="CAEZWM010000001">
    <property type="protein sequence ID" value="CAB4644179.1"/>
    <property type="molecule type" value="Genomic_DNA"/>
</dbReference>
<dbReference type="EMBL" id="CAEZZU010000005">
    <property type="protein sequence ID" value="CAB4767898.1"/>
    <property type="molecule type" value="Genomic_DNA"/>
</dbReference>
<evidence type="ECO:0000313" key="5">
    <source>
        <dbReference type="EMBL" id="CAB4785141.1"/>
    </source>
</evidence>
<protein>
    <submittedName>
        <fullName evidence="4">Unannotated protein</fullName>
    </submittedName>
</protein>
<gene>
    <name evidence="3" type="ORF">UFOPK2242_00019</name>
    <name evidence="4" type="ORF">UFOPK2925_00098</name>
    <name evidence="5" type="ORF">UFOPK2996_00040</name>
    <name evidence="6" type="ORF">UFOPK3317_00221</name>
</gene>
<evidence type="ECO:0000313" key="4">
    <source>
        <dbReference type="EMBL" id="CAB4767898.1"/>
    </source>
</evidence>
<proteinExistence type="predicted"/>
<sequence length="90" mass="8988">MSDKHNARPKTAEEKKQLRVAALVGAGVVVATALLIFAVRPRTPSVAPLPSTSSFPTTSTAAQGATGETGASGITGPTALQTTTSTTLAP</sequence>
<feature type="compositionally biased region" description="Low complexity" evidence="1">
    <location>
        <begin position="48"/>
        <end position="90"/>
    </location>
</feature>
<dbReference type="EMBL" id="CAFBLK010000023">
    <property type="protein sequence ID" value="CAB4857340.1"/>
    <property type="molecule type" value="Genomic_DNA"/>
</dbReference>
<name>A0A6J6VA51_9ZZZZ</name>